<feature type="compositionally biased region" description="Basic and acidic residues" evidence="4">
    <location>
        <begin position="316"/>
        <end position="335"/>
    </location>
</feature>
<feature type="domain" description="FERM" evidence="5">
    <location>
        <begin position="1"/>
        <end position="252"/>
    </location>
</feature>
<dbReference type="InterPro" id="IPR000299">
    <property type="entry name" value="FERM_domain"/>
</dbReference>
<evidence type="ECO:0000256" key="2">
    <source>
        <dbReference type="ARBA" id="ARBA00022475"/>
    </source>
</evidence>
<dbReference type="PROSITE" id="PS00661">
    <property type="entry name" value="FERM_2"/>
    <property type="match status" value="1"/>
</dbReference>
<dbReference type="CDD" id="cd14473">
    <property type="entry name" value="FERM_B-lobe"/>
    <property type="match status" value="1"/>
</dbReference>
<dbReference type="Gene3D" id="1.20.80.10">
    <property type="match status" value="1"/>
</dbReference>
<evidence type="ECO:0000313" key="7">
    <source>
        <dbReference type="Proteomes" id="UP000327493"/>
    </source>
</evidence>
<sequence length="388" mass="45759">MPKPINVRVTTMDAELEFAIQPNTTGKQLFDQVTQQDVKKENPLQFKFRAKFFPEDVSEELIQEITQRLFFLQVKEAILNDENYCPPETAVLLASYSVQAKYGDYNKDVHKPGVLEQHKLTKEQWEDRIQTWHEEHRGMLREDSMMEYLKIAQDLEMYGVNYFEIKNKKGTQLWLGVDALGLNIYEHEDKLTPKIGFPWSEIRNISFNDKKFVIKPIDKKAPDFVFYAPRLRINKRILALCMGNHELYMRRRKPDTIEVQQMKAQAREEKHHKQMESTMSNAGFRDNTSVLTYNRELEEQTRRALELEQERKRAREEAERLERERQTAEEAKAELAKQAADQQKTQEQLAAELAEFTAKIALLEEAKRKKMMGTDGSIRMTLRRPRRS</sequence>
<dbReference type="PRINTS" id="PR00935">
    <property type="entry name" value="BAND41"/>
</dbReference>
<dbReference type="InterPro" id="IPR011993">
    <property type="entry name" value="PH-like_dom_sf"/>
</dbReference>
<dbReference type="InterPro" id="IPR018980">
    <property type="entry name" value="FERM_PH-like_C"/>
</dbReference>
<dbReference type="InterPro" id="IPR014352">
    <property type="entry name" value="FERM/acyl-CoA-bd_prot_sf"/>
</dbReference>
<dbReference type="SUPFAM" id="SSF50729">
    <property type="entry name" value="PH domain-like"/>
    <property type="match status" value="1"/>
</dbReference>
<evidence type="ECO:0000313" key="6">
    <source>
        <dbReference type="EMBL" id="KAA8579826.1"/>
    </source>
</evidence>
<dbReference type="Gene3D" id="3.10.20.90">
    <property type="entry name" value="Phosphatidylinositol 3-kinase Catalytic Subunit, Chain A, domain 1"/>
    <property type="match status" value="1"/>
</dbReference>
<dbReference type="FunFam" id="1.20.80.10:FF:000002">
    <property type="entry name" value="radixin isoform X1"/>
    <property type="match status" value="1"/>
</dbReference>
<dbReference type="InterPro" id="IPR019747">
    <property type="entry name" value="FERM_CS"/>
</dbReference>
<dbReference type="Gene3D" id="1.20.5.450">
    <property type="match status" value="1"/>
</dbReference>
<dbReference type="GO" id="GO:0005886">
    <property type="term" value="C:plasma membrane"/>
    <property type="evidence" value="ECO:0007669"/>
    <property type="project" value="UniProtKB-SubCell"/>
</dbReference>
<dbReference type="PROSITE" id="PS50057">
    <property type="entry name" value="FERM_3"/>
    <property type="match status" value="1"/>
</dbReference>
<dbReference type="InterPro" id="IPR046810">
    <property type="entry name" value="ERM_helical"/>
</dbReference>
<dbReference type="SUPFAM" id="SSF54236">
    <property type="entry name" value="Ubiquitin-like"/>
    <property type="match status" value="1"/>
</dbReference>
<dbReference type="InterPro" id="IPR029071">
    <property type="entry name" value="Ubiquitin-like_domsf"/>
</dbReference>
<dbReference type="SMART" id="SM00295">
    <property type="entry name" value="B41"/>
    <property type="match status" value="1"/>
</dbReference>
<dbReference type="Pfam" id="PF00373">
    <property type="entry name" value="FERM_M"/>
    <property type="match status" value="1"/>
</dbReference>
<evidence type="ECO:0000259" key="5">
    <source>
        <dbReference type="PROSITE" id="PS50057"/>
    </source>
</evidence>
<name>A0A5J5CH48_9PERO</name>
<dbReference type="GO" id="GO:0003779">
    <property type="term" value="F:actin binding"/>
    <property type="evidence" value="ECO:0007669"/>
    <property type="project" value="InterPro"/>
</dbReference>
<comment type="subcellular location">
    <subcellularLocation>
        <location evidence="1">Cell membrane</location>
        <topology evidence="1">Peripheral membrane protein</topology>
    </subcellularLocation>
</comment>
<evidence type="ECO:0000256" key="4">
    <source>
        <dbReference type="SAM" id="MobiDB-lite"/>
    </source>
</evidence>
<protein>
    <recommendedName>
        <fullName evidence="5">FERM domain-containing protein</fullName>
    </recommendedName>
</protein>
<dbReference type="InterPro" id="IPR011174">
    <property type="entry name" value="ERM"/>
</dbReference>
<dbReference type="EMBL" id="VOFY01000024">
    <property type="protein sequence ID" value="KAA8579826.1"/>
    <property type="molecule type" value="Genomic_DNA"/>
</dbReference>
<evidence type="ECO:0000256" key="1">
    <source>
        <dbReference type="ARBA" id="ARBA00004202"/>
    </source>
</evidence>
<dbReference type="PANTHER" id="PTHR23281">
    <property type="entry name" value="MERLIN/MOESIN/EZRIN/RADIXIN"/>
    <property type="match status" value="1"/>
</dbReference>
<dbReference type="InterPro" id="IPR041789">
    <property type="entry name" value="ERM_FERM_C"/>
</dbReference>
<keyword evidence="3" id="KW-0472">Membrane</keyword>
<dbReference type="Pfam" id="PF20492">
    <property type="entry name" value="ERM_helical"/>
    <property type="match status" value="1"/>
</dbReference>
<reference evidence="6 7" key="1">
    <citation type="submission" date="2019-08" db="EMBL/GenBank/DDBJ databases">
        <title>A chromosome-level genome assembly, high-density linkage maps, and genome scans reveal the genomic architecture of hybrid incompatibilities underlying speciation via character displacement in darters (Percidae: Etheostominae).</title>
        <authorList>
            <person name="Moran R.L."/>
            <person name="Catchen J.M."/>
            <person name="Fuller R.C."/>
        </authorList>
    </citation>
    <scope>NUCLEOTIDE SEQUENCE [LARGE SCALE GENOMIC DNA]</scope>
    <source>
        <strain evidence="6">EspeVRDwgs_2016</strain>
        <tissue evidence="6">Muscle</tissue>
    </source>
</reference>
<dbReference type="InterPro" id="IPR019748">
    <property type="entry name" value="FERM_central"/>
</dbReference>
<evidence type="ECO:0000256" key="3">
    <source>
        <dbReference type="ARBA" id="ARBA00023136"/>
    </source>
</evidence>
<dbReference type="InterPro" id="IPR035963">
    <property type="entry name" value="FERM_2"/>
</dbReference>
<gene>
    <name evidence="6" type="ORF">FQN60_006919</name>
</gene>
<proteinExistence type="predicted"/>
<dbReference type="Gene3D" id="2.30.29.30">
    <property type="entry name" value="Pleckstrin-homology domain (PH domain)/Phosphotyrosine-binding domain (PTB)"/>
    <property type="match status" value="1"/>
</dbReference>
<dbReference type="InterPro" id="IPR019749">
    <property type="entry name" value="Band_41_domain"/>
</dbReference>
<dbReference type="FunFam" id="2.30.29.30:FF:000003">
    <property type="entry name" value="Radixin isoform 1"/>
    <property type="match status" value="1"/>
</dbReference>
<dbReference type="Pfam" id="PF09380">
    <property type="entry name" value="FERM_C"/>
    <property type="match status" value="1"/>
</dbReference>
<dbReference type="SMART" id="SM01196">
    <property type="entry name" value="FERM_C"/>
    <property type="match status" value="1"/>
</dbReference>
<comment type="caution">
    <text evidence="6">The sequence shown here is derived from an EMBL/GenBank/DDBJ whole genome shotgun (WGS) entry which is preliminary data.</text>
</comment>
<accession>A0A5J5CH48</accession>
<keyword evidence="7" id="KW-1185">Reference proteome</keyword>
<dbReference type="Proteomes" id="UP000327493">
    <property type="component" value="Chromosome 24"/>
</dbReference>
<keyword evidence="2" id="KW-1003">Cell membrane</keyword>
<dbReference type="SUPFAM" id="SSF47031">
    <property type="entry name" value="Second domain of FERM"/>
    <property type="match status" value="1"/>
</dbReference>
<dbReference type="AlphaFoldDB" id="A0A5J5CH48"/>
<feature type="region of interest" description="Disordered" evidence="4">
    <location>
        <begin position="316"/>
        <end position="346"/>
    </location>
</feature>
<organism evidence="6 7">
    <name type="scientific">Etheostoma spectabile</name>
    <name type="common">orangethroat darter</name>
    <dbReference type="NCBI Taxonomy" id="54343"/>
    <lineage>
        <taxon>Eukaryota</taxon>
        <taxon>Metazoa</taxon>
        <taxon>Chordata</taxon>
        <taxon>Craniata</taxon>
        <taxon>Vertebrata</taxon>
        <taxon>Euteleostomi</taxon>
        <taxon>Actinopterygii</taxon>
        <taxon>Neopterygii</taxon>
        <taxon>Teleostei</taxon>
        <taxon>Neoteleostei</taxon>
        <taxon>Acanthomorphata</taxon>
        <taxon>Eupercaria</taxon>
        <taxon>Perciformes</taxon>
        <taxon>Percoidei</taxon>
        <taxon>Percidae</taxon>
        <taxon>Etheostomatinae</taxon>
        <taxon>Etheostoma</taxon>
    </lineage>
</organism>
<dbReference type="CDD" id="cd13194">
    <property type="entry name" value="FERM_C_ERM"/>
    <property type="match status" value="1"/>
</dbReference>